<feature type="region of interest" description="Disordered" evidence="1">
    <location>
        <begin position="77"/>
        <end position="96"/>
    </location>
</feature>
<evidence type="ECO:0000313" key="2">
    <source>
        <dbReference type="EMBL" id="KKM76788.1"/>
    </source>
</evidence>
<sequence length="96" mass="10474">MSVFHSSRVMDPFDFDYQPVKRSHTMAQMATILAGLRIMEQILAAINRVAQADQSDPDHDAEVSKRIADLEARWAALAPSEPPDEDPPESGGPGGN</sequence>
<evidence type="ECO:0000256" key="1">
    <source>
        <dbReference type="SAM" id="MobiDB-lite"/>
    </source>
</evidence>
<accession>A0A0F9K4B5</accession>
<dbReference type="EMBL" id="LAZR01008748">
    <property type="protein sequence ID" value="KKM76788.1"/>
    <property type="molecule type" value="Genomic_DNA"/>
</dbReference>
<organism evidence="2">
    <name type="scientific">marine sediment metagenome</name>
    <dbReference type="NCBI Taxonomy" id="412755"/>
    <lineage>
        <taxon>unclassified sequences</taxon>
        <taxon>metagenomes</taxon>
        <taxon>ecological metagenomes</taxon>
    </lineage>
</organism>
<proteinExistence type="predicted"/>
<name>A0A0F9K4B5_9ZZZZ</name>
<comment type="caution">
    <text evidence="2">The sequence shown here is derived from an EMBL/GenBank/DDBJ whole genome shotgun (WGS) entry which is preliminary data.</text>
</comment>
<gene>
    <name evidence="2" type="ORF">LCGC14_1376600</name>
</gene>
<protein>
    <submittedName>
        <fullName evidence="2">Uncharacterized protein</fullName>
    </submittedName>
</protein>
<reference evidence="2" key="1">
    <citation type="journal article" date="2015" name="Nature">
        <title>Complex archaea that bridge the gap between prokaryotes and eukaryotes.</title>
        <authorList>
            <person name="Spang A."/>
            <person name="Saw J.H."/>
            <person name="Jorgensen S.L."/>
            <person name="Zaremba-Niedzwiedzka K."/>
            <person name="Martijn J."/>
            <person name="Lind A.E."/>
            <person name="van Eijk R."/>
            <person name="Schleper C."/>
            <person name="Guy L."/>
            <person name="Ettema T.J."/>
        </authorList>
    </citation>
    <scope>NUCLEOTIDE SEQUENCE</scope>
</reference>
<dbReference type="AlphaFoldDB" id="A0A0F9K4B5"/>